<gene>
    <name evidence="3" type="ORF">SAMN05421684_7636</name>
</gene>
<evidence type="ECO:0000313" key="4">
    <source>
        <dbReference type="Proteomes" id="UP000199632"/>
    </source>
</evidence>
<reference evidence="4" key="1">
    <citation type="submission" date="2016-10" db="EMBL/GenBank/DDBJ databases">
        <authorList>
            <person name="Varghese N."/>
            <person name="Submissions S."/>
        </authorList>
    </citation>
    <scope>NUCLEOTIDE SEQUENCE [LARGE SCALE GENOMIC DNA]</scope>
    <source>
        <strain evidence="4">DSM 44718</strain>
    </source>
</reference>
<protein>
    <recommendedName>
        <fullName evidence="5">LVIVD repeat-containing protein</fullName>
    </recommendedName>
</protein>
<feature type="chain" id="PRO_5011450703" description="LVIVD repeat-containing protein" evidence="2">
    <location>
        <begin position="27"/>
        <end position="447"/>
    </location>
</feature>
<proteinExistence type="predicted"/>
<evidence type="ECO:0008006" key="5">
    <source>
        <dbReference type="Google" id="ProtNLM"/>
    </source>
</evidence>
<keyword evidence="2" id="KW-0732">Signal</keyword>
<name>A0A1H3UQE0_9ACTN</name>
<dbReference type="EMBL" id="FNQB01000005">
    <property type="protein sequence ID" value="SDZ63979.1"/>
    <property type="molecule type" value="Genomic_DNA"/>
</dbReference>
<evidence type="ECO:0000313" key="3">
    <source>
        <dbReference type="EMBL" id="SDZ63979.1"/>
    </source>
</evidence>
<accession>A0A1H3UQE0</accession>
<feature type="signal peptide" evidence="2">
    <location>
        <begin position="1"/>
        <end position="26"/>
    </location>
</feature>
<organism evidence="3 4">
    <name type="scientific">Asanoa ishikariensis</name>
    <dbReference type="NCBI Taxonomy" id="137265"/>
    <lineage>
        <taxon>Bacteria</taxon>
        <taxon>Bacillati</taxon>
        <taxon>Actinomycetota</taxon>
        <taxon>Actinomycetes</taxon>
        <taxon>Micromonosporales</taxon>
        <taxon>Micromonosporaceae</taxon>
        <taxon>Asanoa</taxon>
    </lineage>
</organism>
<feature type="region of interest" description="Disordered" evidence="1">
    <location>
        <begin position="375"/>
        <end position="408"/>
    </location>
</feature>
<sequence length="447" mass="47900">MWFRRAGLVAALVVASTAVAVAPAAAAPPPPKLSDFDLRPASNAIALTQRVQELDAELPKLGVQNILAQASRDGTAMSGAGAICNPDAVDVRQRDLNAVYSFCFDAADSGTNGGNVEWTPQGMTTVADAQEDQFWGNSQPLLVSWYNNDSEQVKGTRITFVDVHTGAYQHVLLAYPFQNDSGNATYMSLRNNQDSSGSSLHAGGLAWYGNFLYVADTRRGFRVFDMRYIFDLQAAGAKGNLTDKTKIGRQNGVFYGHGYRYVMPEVGAWTSNAGQVGDASTCTVDGAPHFSFVGLDRTGGDHLTTGEYCDGAANGNDPNKTGRVANWPLDGLNGLPAISSDGRWRATSAYRLPVPNVQGAVGHGNTYYLNRSHGKDVPDQNDNGDLLRSTAPSGTTGTLGTPVRRTAPVGPEDLSYWSDFYGFGDVLFSITEHPTQRMVYATPVSAF</sequence>
<dbReference type="STRING" id="137265.SAMN05421684_7636"/>
<dbReference type="Proteomes" id="UP000199632">
    <property type="component" value="Unassembled WGS sequence"/>
</dbReference>
<dbReference type="OrthoDB" id="618894at2"/>
<dbReference type="AlphaFoldDB" id="A0A1H3UQE0"/>
<evidence type="ECO:0000256" key="1">
    <source>
        <dbReference type="SAM" id="MobiDB-lite"/>
    </source>
</evidence>
<evidence type="ECO:0000256" key="2">
    <source>
        <dbReference type="SAM" id="SignalP"/>
    </source>
</evidence>
<feature type="compositionally biased region" description="Polar residues" evidence="1">
    <location>
        <begin position="390"/>
        <end position="399"/>
    </location>
</feature>
<keyword evidence="4" id="KW-1185">Reference proteome</keyword>
<dbReference type="RefSeq" id="WP_143050063.1">
    <property type="nucleotide sequence ID" value="NZ_BOND01000029.1"/>
</dbReference>